<gene>
    <name evidence="1" type="ORF">ENM60_05390</name>
</gene>
<comment type="caution">
    <text evidence="1">The sequence shown here is derived from an EMBL/GenBank/DDBJ whole genome shotgun (WGS) entry which is preliminary data.</text>
</comment>
<sequence length="433" mass="48462">MSKTSTLEERLKAVVRVMVEDYRRLGELDIFKVRDEFFRNFYEPAGFGEGWDYPIVFVDSGHTGKSYSTDSFSFTLMNLGAVVRRGSNLEYITNSSGAPEVESYAVYSSITPLGFRVLIEPLDERQLLVESERAGEVSDMLSSLITQGLDSAFGISLGAWERKIRYFNRVSNYIISLMELSYCVKALERMPGSICVLDGTLVRWYGAGGMPRRIGFDGLDIVSLLTGLSKDRIVNELLGRVYGLAKSTKFTTIARSRRLLEGRGGYGSISVGSVRRASDVLRGVYAKDPGVAEKLLHTVAAPVYGRHGVYALRTPLSVDGVNIYVFSLYTRSPLIKLREGFAVDEASVEEASKRLAMSVGAIFSRLTRAPGYPPHGFMEVDQLVRLRKEYVRKKFEPRMISFIREVSGRANHPLIEVFKYEATKRLGYVRGFA</sequence>
<reference evidence="1" key="1">
    <citation type="journal article" date="2020" name="mSystems">
        <title>Genome- and Community-Level Interaction Insights into Carbon Utilization and Element Cycling Functions of Hydrothermarchaeota in Hydrothermal Sediment.</title>
        <authorList>
            <person name="Zhou Z."/>
            <person name="Liu Y."/>
            <person name="Xu W."/>
            <person name="Pan J."/>
            <person name="Luo Z.H."/>
            <person name="Li M."/>
        </authorList>
    </citation>
    <scope>NUCLEOTIDE SEQUENCE [LARGE SCALE GENOMIC DNA]</scope>
    <source>
        <strain evidence="1">SpSt-110</strain>
    </source>
</reference>
<dbReference type="AlphaFoldDB" id="A0A7J3XZL5"/>
<dbReference type="EMBL" id="DRYK01000066">
    <property type="protein sequence ID" value="HHP68198.1"/>
    <property type="molecule type" value="Genomic_DNA"/>
</dbReference>
<evidence type="ECO:0008006" key="2">
    <source>
        <dbReference type="Google" id="ProtNLM"/>
    </source>
</evidence>
<proteinExistence type="predicted"/>
<accession>A0A7J3XZL5</accession>
<name>A0A7J3XZL5_9CREN</name>
<evidence type="ECO:0000313" key="1">
    <source>
        <dbReference type="EMBL" id="HHP68198.1"/>
    </source>
</evidence>
<protein>
    <recommendedName>
        <fullName evidence="2">NurA domain-containing protein</fullName>
    </recommendedName>
</protein>
<organism evidence="1">
    <name type="scientific">Thermogladius calderae</name>
    <dbReference type="NCBI Taxonomy" id="1200300"/>
    <lineage>
        <taxon>Archaea</taxon>
        <taxon>Thermoproteota</taxon>
        <taxon>Thermoprotei</taxon>
        <taxon>Desulfurococcales</taxon>
        <taxon>Desulfurococcaceae</taxon>
        <taxon>Thermogladius</taxon>
    </lineage>
</organism>